<keyword evidence="1" id="KW-0812">Transmembrane</keyword>
<gene>
    <name evidence="3" type="ORF">KIPB_000350</name>
</gene>
<keyword evidence="1" id="KW-1133">Transmembrane helix</keyword>
<feature type="chain" id="PRO_5017263363" description="DOMON domain-containing protein" evidence="2">
    <location>
        <begin position="31"/>
        <end position="234"/>
    </location>
</feature>
<evidence type="ECO:0008006" key="5">
    <source>
        <dbReference type="Google" id="ProtNLM"/>
    </source>
</evidence>
<accession>A0A391NTJ3</accession>
<keyword evidence="4" id="KW-1185">Reference proteome</keyword>
<feature type="transmembrane region" description="Helical" evidence="1">
    <location>
        <begin position="175"/>
        <end position="197"/>
    </location>
</feature>
<dbReference type="EMBL" id="BDIP01000041">
    <property type="protein sequence ID" value="GCA61979.1"/>
    <property type="molecule type" value="Genomic_DNA"/>
</dbReference>
<reference evidence="3 4" key="1">
    <citation type="journal article" date="2018" name="PLoS ONE">
        <title>The draft genome of Kipferlia bialata reveals reductive genome evolution in fornicate parasites.</title>
        <authorList>
            <person name="Tanifuji G."/>
            <person name="Takabayashi S."/>
            <person name="Kume K."/>
            <person name="Takagi M."/>
            <person name="Nakayama T."/>
            <person name="Kamikawa R."/>
            <person name="Inagaki Y."/>
            <person name="Hashimoto T."/>
        </authorList>
    </citation>
    <scope>NUCLEOTIDE SEQUENCE [LARGE SCALE GENOMIC DNA]</scope>
    <source>
        <strain evidence="3">NY0173</strain>
    </source>
</reference>
<comment type="caution">
    <text evidence="3">The sequence shown here is derived from an EMBL/GenBank/DDBJ whole genome shotgun (WGS) entry which is preliminary data.</text>
</comment>
<evidence type="ECO:0000313" key="3">
    <source>
        <dbReference type="EMBL" id="GCA61979.1"/>
    </source>
</evidence>
<dbReference type="Proteomes" id="UP000265618">
    <property type="component" value="Unassembled WGS sequence"/>
</dbReference>
<organism evidence="3 4">
    <name type="scientific">Kipferlia bialata</name>
    <dbReference type="NCBI Taxonomy" id="797122"/>
    <lineage>
        <taxon>Eukaryota</taxon>
        <taxon>Metamonada</taxon>
        <taxon>Carpediemonas-like organisms</taxon>
        <taxon>Kipferlia</taxon>
    </lineage>
</organism>
<evidence type="ECO:0000256" key="1">
    <source>
        <dbReference type="SAM" id="Phobius"/>
    </source>
</evidence>
<keyword evidence="2" id="KW-0732">Signal</keyword>
<evidence type="ECO:0000256" key="2">
    <source>
        <dbReference type="SAM" id="SignalP"/>
    </source>
</evidence>
<protein>
    <recommendedName>
        <fullName evidence="5">DOMON domain-containing protein</fullName>
    </recommendedName>
</protein>
<dbReference type="AlphaFoldDB" id="A0A391NTJ3"/>
<feature type="signal peptide" evidence="2">
    <location>
        <begin position="1"/>
        <end position="30"/>
    </location>
</feature>
<proteinExistence type="predicted"/>
<keyword evidence="1" id="KW-0472">Membrane</keyword>
<evidence type="ECO:0000313" key="4">
    <source>
        <dbReference type="Proteomes" id="UP000265618"/>
    </source>
</evidence>
<name>A0A391NTJ3_9EUKA</name>
<sequence>MGTKLLFSSPLHSMNHILLALLCVCGLCVASSSSSGLGGRLTASSPTHTKDEDITWYTSRSGSVTLGGDSDFMGLICPGMSSVSVAMTVSLMSMYDTGVDYELEIGEAYGINADAHYISDDADILYEFEGDNFRSMEMVFEMQSDSNCIVVGYWSDSGVTLTLDYGAPSSSKGTAFTVVVVVAVLLLLALLTVSYLLHKAKTSKQAPALAPPSAMHFNPIHPAAPQLAPVYVHQ</sequence>